<dbReference type="Proteomes" id="UP000177507">
    <property type="component" value="Unassembled WGS sequence"/>
</dbReference>
<comment type="caution">
    <text evidence="3">The sequence shown here is derived from an EMBL/GenBank/DDBJ whole genome shotgun (WGS) entry which is preliminary data.</text>
</comment>
<evidence type="ECO:0000313" key="4">
    <source>
        <dbReference type="Proteomes" id="UP000177507"/>
    </source>
</evidence>
<evidence type="ECO:0000256" key="1">
    <source>
        <dbReference type="SAM" id="Phobius"/>
    </source>
</evidence>
<feature type="transmembrane region" description="Helical" evidence="1">
    <location>
        <begin position="70"/>
        <end position="87"/>
    </location>
</feature>
<feature type="transmembrane region" description="Helical" evidence="1">
    <location>
        <begin position="122"/>
        <end position="140"/>
    </location>
</feature>
<dbReference type="EMBL" id="MGJI01000028">
    <property type="protein sequence ID" value="OGN03924.1"/>
    <property type="molecule type" value="Genomic_DNA"/>
</dbReference>
<feature type="transmembrane region" description="Helical" evidence="1">
    <location>
        <begin position="292"/>
        <end position="319"/>
    </location>
</feature>
<feature type="transmembrane region" description="Helical" evidence="1">
    <location>
        <begin position="93"/>
        <end position="110"/>
    </location>
</feature>
<keyword evidence="1" id="KW-0472">Membrane</keyword>
<dbReference type="AlphaFoldDB" id="A0A1F8ESS0"/>
<feature type="signal peptide" evidence="2">
    <location>
        <begin position="1"/>
        <end position="27"/>
    </location>
</feature>
<feature type="transmembrane region" description="Helical" evidence="1">
    <location>
        <begin position="196"/>
        <end position="219"/>
    </location>
</feature>
<feature type="transmembrane region" description="Helical" evidence="1">
    <location>
        <begin position="256"/>
        <end position="280"/>
    </location>
</feature>
<keyword evidence="1" id="KW-1133">Transmembrane helix</keyword>
<keyword evidence="1" id="KW-0812">Transmembrane</keyword>
<protein>
    <submittedName>
        <fullName evidence="3">Uncharacterized protein</fullName>
    </submittedName>
</protein>
<feature type="chain" id="PRO_5009535394" evidence="2">
    <location>
        <begin position="28"/>
        <end position="909"/>
    </location>
</feature>
<evidence type="ECO:0000313" key="3">
    <source>
        <dbReference type="EMBL" id="OGN03924.1"/>
    </source>
</evidence>
<keyword evidence="2" id="KW-0732">Signal</keyword>
<proteinExistence type="predicted"/>
<organism evidence="3 4">
    <name type="scientific">Candidatus Yanofskybacteria bacterium RIFCSPHIGHO2_01_FULL_44_17</name>
    <dbReference type="NCBI Taxonomy" id="1802668"/>
    <lineage>
        <taxon>Bacteria</taxon>
        <taxon>Candidatus Yanofskyibacteriota</taxon>
    </lineage>
</organism>
<evidence type="ECO:0000256" key="2">
    <source>
        <dbReference type="SAM" id="SignalP"/>
    </source>
</evidence>
<gene>
    <name evidence="3" type="ORF">A2831_02450</name>
</gene>
<accession>A0A1F8ESS0</accession>
<dbReference type="STRING" id="1802668.A2831_02450"/>
<feature type="transmembrane region" description="Helical" evidence="1">
    <location>
        <begin position="39"/>
        <end position="58"/>
    </location>
</feature>
<feature type="transmembrane region" description="Helical" evidence="1">
    <location>
        <begin position="226"/>
        <end position="244"/>
    </location>
</feature>
<reference evidence="3 4" key="1">
    <citation type="journal article" date="2016" name="Nat. Commun.">
        <title>Thousands of microbial genomes shed light on interconnected biogeochemical processes in an aquifer system.</title>
        <authorList>
            <person name="Anantharaman K."/>
            <person name="Brown C.T."/>
            <person name="Hug L.A."/>
            <person name="Sharon I."/>
            <person name="Castelle C.J."/>
            <person name="Probst A.J."/>
            <person name="Thomas B.C."/>
            <person name="Singh A."/>
            <person name="Wilkins M.J."/>
            <person name="Karaoz U."/>
            <person name="Brodie E.L."/>
            <person name="Williams K.H."/>
            <person name="Hubbard S.S."/>
            <person name="Banfield J.F."/>
        </authorList>
    </citation>
    <scope>NUCLEOTIDE SEQUENCE [LARGE SCALE GENOMIC DNA]</scope>
</reference>
<name>A0A1F8ESS0_9BACT</name>
<sequence length="909" mass="98603">MAKKRLKIVAICAVLALLAVLVPQHQANAGLFEWGISQIAQEVGTFILGLVGTAIGWVARGFDAFVQWQINSNVYGIPAVTNSWTIIRNFVNLFFILVLMVMAFGTIFAINKYTWKEMLMPFLISALLINFSLAIGQYIIDISNGLASVFLKAMVPNNSSPSMSVQLAQGFSQQNVLTATTAGGIVVGSADAVTSIAGSIVFGIIWLTMVLLAFLSAFIFALARFFALWFLLIISPIAWLGYALPNLRASLWSKWWQSFLCWCFFLPYYLFFLMFAVIFINRRGEYQTVGSGLILGSLTFNDFVVYGVSLVFMVMGLAMARKLACASGSGIAMAFGKIETGVRKYAPGAAYVRGAIGGVKERGAEIAEKGVFGIGGAQRGRLQEATAKGWIAGTPGMGQVPGAREGVYRAQAAEVDKEVKRLQILNLTLDQLNDKLINAKGVEKIAAFKLKTENGWLEGSDADTFAKMVRDAGGGKTALGASLIQSGVKGGFERMADGIKEKEDVYAKFISADAELAKAFGLNAAQSNAIQDEAILKSLLQLVSTGTEAEKEKAHKQIQKNIENVYRTKADRAAFIGSAITDDWDKELKKMAAEIMVTKGENDVANIETIVNLFGGRDPGGKIKTKEASNLYEKMLETVAKGNVAEMRESFDSQKTLFNGLTDHDLQKAFGRAMTKSRTINDEAILEKVLDLYSSDTEEIQKQVAEEVQKNIENVAKDTQSRRDLVNSTTASDNLRKIASKVLVDKNEVDTWQLRRTVLEMNGGMNLATGDANTIEGVDLVKNIGTGNTALKAEAKYRKDNSIRADTPLASGDYSNLENTVITDIKSGLIRSLSTEELKTPVIFNALVNGRLRGTLSANEYNNAVGLVSPKRAKGAPPAIGTEIKGKPDRKKREAINAITAAAGPVLYP</sequence>